<proteinExistence type="predicted"/>
<sequence length="975" mass="107473">MKLSCNCGCHSNQNSNCGCCTGVDILTPMKITNLPGSSTLSYRVGTHATFLETMKARLANNSFPALNNLKTRDANDSSIAFLDAWATVADVLTFYQERIANEGYLRTAVERQSLVELARLAKYAPSPGVSASVYLAFTLEDSYNIEIPVGTRAQSTPTSGELPQSFETSEKLEARAELNILKPRITQPQGITLNPDKPNATDASKIDKLYLEGIGANLQTNDLLLFIFGNSDKQQIWRRVQTTELQTADNLTKVILQPPAPAIPQPGSQTTTQTEQSGSSRTPTKAEKIEQILKPPSRQPANALQLQRTNEQIFDPKKVDITPWLIKTLKPAVGSAIYQILTDNGICSELQQIQALGIKAAPFGHNAGLNLVLNESGQFTNRFEEWQIAGVENNKLPAELQKVLALDAQYDQMTPGSWVAIERADKNELCIYRVEKVENISKTDYGIVARVTQLTLDKPWLQEEDISLEIMRKTTVYLKSEVLSLSEKPIKLDVSNKTEPATKNDICDQMEIELDNLYEGLQPGRWLIISGDRNDTSNINRVKGSEVLMLAGVRQDVNPNLPNDKPHTFLKFAQPLAYSYKRDTVTIYGNVVKATHGETRTEILGSGNASVANQQFTLSGRPLTYLPGLTPTGVISTLEVYVNDVRWYEAETLNQLSPTDRCYITQTDNDSNVTIIFGDGKNGARLPTGIENVKAVYRIGIGKGGNVGAEQIKQLATQPLGLRGVINPLPATGGADPESREQIRRNASLGMTSLNRTVSVKDYADFARNFGGIGKASAVYLSDGVRQVVHLTIAGADDIPIDKHSDLYRNFLQALHKFGYPYQPISVDIRELMLLIISARVRILSSYQWVTVEPKIRAALLDTFSFDRRELGQDVRLSEVISTIQQVTGVDYVDVDILDSVSETEAKQPDLLKIKLENLAKVGMGISTAQPKQRIDVNLAFAHPIAGKRYSPIHPAQLAILSPQVADTLILKELK</sequence>
<dbReference type="NCBIfam" id="TIGR02243">
    <property type="entry name" value="putative baseplate assembly protein"/>
    <property type="match status" value="1"/>
</dbReference>
<dbReference type="OrthoDB" id="9027184at2"/>
<comment type="caution">
    <text evidence="2">The sequence shown here is derived from an EMBL/GenBank/DDBJ whole genome shotgun (WGS) entry which is preliminary data.</text>
</comment>
<protein>
    <submittedName>
        <fullName evidence="2">Putative baseplate assembly protein</fullName>
    </submittedName>
</protein>
<reference evidence="2" key="2">
    <citation type="submission" date="2019-11" db="EMBL/GenBank/DDBJ databases">
        <title>Improved Assembly of Tolypothrix boutellei genome.</title>
        <authorList>
            <person name="Sarangi A.N."/>
            <person name="Mukherjee M."/>
            <person name="Ghosh S."/>
            <person name="Singh D."/>
            <person name="Das A."/>
            <person name="Kant S."/>
            <person name="Prusty A."/>
            <person name="Tripathy S."/>
        </authorList>
    </citation>
    <scope>NUCLEOTIDE SEQUENCE</scope>
    <source>
        <strain evidence="2">VB521301</strain>
    </source>
</reference>
<feature type="region of interest" description="Disordered" evidence="1">
    <location>
        <begin position="258"/>
        <end position="286"/>
    </location>
</feature>
<keyword evidence="3" id="KW-1185">Reference proteome</keyword>
<organism evidence="2 3">
    <name type="scientific">Tolypothrix bouteillei VB521301</name>
    <dbReference type="NCBI Taxonomy" id="1479485"/>
    <lineage>
        <taxon>Bacteria</taxon>
        <taxon>Bacillati</taxon>
        <taxon>Cyanobacteriota</taxon>
        <taxon>Cyanophyceae</taxon>
        <taxon>Nostocales</taxon>
        <taxon>Tolypothrichaceae</taxon>
        <taxon>Tolypothrix</taxon>
    </lineage>
</organism>
<evidence type="ECO:0000256" key="1">
    <source>
        <dbReference type="SAM" id="MobiDB-lite"/>
    </source>
</evidence>
<dbReference type="InterPro" id="IPR011749">
    <property type="entry name" value="CHP02243"/>
</dbReference>
<accession>A0A8S9T536</accession>
<reference evidence="2" key="1">
    <citation type="journal article" date="2015" name="Genome Announc.">
        <title>Draft Genome Sequence of Tolypothrix boutellei Strain VB521301.</title>
        <authorList>
            <person name="Chandrababunaidu M.M."/>
            <person name="Singh D."/>
            <person name="Sen D."/>
            <person name="Bhan S."/>
            <person name="Das S."/>
            <person name="Gupta A."/>
            <person name="Adhikary S.P."/>
            <person name="Tripathy S."/>
        </authorList>
    </citation>
    <scope>NUCLEOTIDE SEQUENCE</scope>
    <source>
        <strain evidence="2">VB521301</strain>
    </source>
</reference>
<dbReference type="RefSeq" id="WP_082051711.1">
    <property type="nucleotide sequence ID" value="NZ_JHEG04000001.1"/>
</dbReference>
<dbReference type="Proteomes" id="UP000029738">
    <property type="component" value="Unassembled WGS sequence"/>
</dbReference>
<evidence type="ECO:0000313" key="3">
    <source>
        <dbReference type="Proteomes" id="UP000029738"/>
    </source>
</evidence>
<dbReference type="AlphaFoldDB" id="A0A8S9T536"/>
<dbReference type="EMBL" id="JHEG04000001">
    <property type="protein sequence ID" value="KAF3886722.1"/>
    <property type="molecule type" value="Genomic_DNA"/>
</dbReference>
<evidence type="ECO:0000313" key="2">
    <source>
        <dbReference type="EMBL" id="KAF3886722.1"/>
    </source>
</evidence>
<feature type="compositionally biased region" description="Low complexity" evidence="1">
    <location>
        <begin position="265"/>
        <end position="280"/>
    </location>
</feature>
<name>A0A8S9T536_9CYAN</name>
<gene>
    <name evidence="2" type="ORF">DA73_0400015465</name>
</gene>